<evidence type="ECO:0000313" key="4">
    <source>
        <dbReference type="Proteomes" id="UP000192599"/>
    </source>
</evidence>
<gene>
    <name evidence="3" type="ORF">AS859_11215</name>
</gene>
<organism evidence="3 4">
    <name type="scientific">Aliarcobacter cryaerophilus</name>
    <dbReference type="NCBI Taxonomy" id="28198"/>
    <lineage>
        <taxon>Bacteria</taxon>
        <taxon>Pseudomonadati</taxon>
        <taxon>Campylobacterota</taxon>
        <taxon>Epsilonproteobacteria</taxon>
        <taxon>Campylobacterales</taxon>
        <taxon>Arcobacteraceae</taxon>
        <taxon>Aliarcobacter</taxon>
    </lineage>
</organism>
<sequence>MKKFFIAWSLIISNSLFGANCDNLLNEGVAKGYTDPDNTLRYSVVADPAGKPLPNGVDLKDKFIYYVGPVDPVKGEVVDYLEDYSKKLGLELRK</sequence>
<comment type="caution">
    <text evidence="3">The sequence shown here is derived from an EMBL/GenBank/DDBJ whole genome shotgun (WGS) entry which is preliminary data.</text>
</comment>
<feature type="signal peptide" evidence="1">
    <location>
        <begin position="1"/>
        <end position="18"/>
    </location>
</feature>
<evidence type="ECO:0000256" key="1">
    <source>
        <dbReference type="SAM" id="SignalP"/>
    </source>
</evidence>
<accession>A0A1V9V9K8</accession>
<proteinExistence type="predicted"/>
<keyword evidence="1" id="KW-0732">Signal</keyword>
<dbReference type="Pfam" id="PF05683">
    <property type="entry name" value="Fumerase_C"/>
    <property type="match status" value="1"/>
</dbReference>
<dbReference type="InterPro" id="IPR004647">
    <property type="entry name" value="Fe-S_hydro-lyase_TtdB-typ_cat"/>
</dbReference>
<protein>
    <recommendedName>
        <fullName evidence="2">Fe-S hydro-lyase tartrate dehydratase beta-type catalytic domain-containing protein</fullName>
    </recommendedName>
</protein>
<evidence type="ECO:0000259" key="2">
    <source>
        <dbReference type="Pfam" id="PF05683"/>
    </source>
</evidence>
<feature type="non-terminal residue" evidence="3">
    <location>
        <position position="94"/>
    </location>
</feature>
<dbReference type="EMBL" id="LNTC01000383">
    <property type="protein sequence ID" value="OQR40529.1"/>
    <property type="molecule type" value="Genomic_DNA"/>
</dbReference>
<feature type="domain" description="Fe-S hydro-lyase tartrate dehydratase beta-type catalytic" evidence="2">
    <location>
        <begin position="49"/>
        <end position="79"/>
    </location>
</feature>
<feature type="chain" id="PRO_5012212821" description="Fe-S hydro-lyase tartrate dehydratase beta-type catalytic domain-containing protein" evidence="1">
    <location>
        <begin position="19"/>
        <end position="94"/>
    </location>
</feature>
<dbReference type="GO" id="GO:0016836">
    <property type="term" value="F:hydro-lyase activity"/>
    <property type="evidence" value="ECO:0007669"/>
    <property type="project" value="InterPro"/>
</dbReference>
<name>A0A1V9V9K8_9BACT</name>
<dbReference type="AlphaFoldDB" id="A0A1V9V9K8"/>
<dbReference type="Proteomes" id="UP000192599">
    <property type="component" value="Unassembled WGS sequence"/>
</dbReference>
<evidence type="ECO:0000313" key="3">
    <source>
        <dbReference type="EMBL" id="OQR40529.1"/>
    </source>
</evidence>
<reference evidence="3 4" key="1">
    <citation type="submission" date="2017-04" db="EMBL/GenBank/DDBJ databases">
        <title>Accumulation and expression of multiple antibiotic resistance genes in Arcobacter cryaerophilus that thrives in sewage.</title>
        <authorList>
            <person name="Millar J.A."/>
            <person name="Raghavan R."/>
        </authorList>
    </citation>
    <scope>NUCLEOTIDE SEQUENCE [LARGE SCALE GENOMIC DNA]</scope>
    <source>
        <strain evidence="3 4">AZT-1</strain>
    </source>
</reference>